<sequence>MMILISLSPRRLWSSFLSALHLTVSVSSSISFLRFGMFLLGCVALTLTRLRQWTQTLKTIVEMLHEFVKKQMEAGTAEVSFTSQLLESPNITPEEEENIK</sequence>
<dbReference type="EMBL" id="JADNYJ010000129">
    <property type="protein sequence ID" value="KAF8881662.1"/>
    <property type="molecule type" value="Genomic_DNA"/>
</dbReference>
<gene>
    <name evidence="1" type="ORF">CPB84DRAFT_235156</name>
</gene>
<dbReference type="AlphaFoldDB" id="A0A9P5NF01"/>
<protein>
    <submittedName>
        <fullName evidence="1">Uncharacterized protein</fullName>
    </submittedName>
</protein>
<evidence type="ECO:0000313" key="2">
    <source>
        <dbReference type="Proteomes" id="UP000724874"/>
    </source>
</evidence>
<keyword evidence="2" id="KW-1185">Reference proteome</keyword>
<comment type="caution">
    <text evidence="1">The sequence shown here is derived from an EMBL/GenBank/DDBJ whole genome shotgun (WGS) entry which is preliminary data.</text>
</comment>
<proteinExistence type="predicted"/>
<evidence type="ECO:0000313" key="1">
    <source>
        <dbReference type="EMBL" id="KAF8881662.1"/>
    </source>
</evidence>
<dbReference type="Proteomes" id="UP000724874">
    <property type="component" value="Unassembled WGS sequence"/>
</dbReference>
<reference evidence="1" key="1">
    <citation type="submission" date="2020-11" db="EMBL/GenBank/DDBJ databases">
        <authorList>
            <consortium name="DOE Joint Genome Institute"/>
            <person name="Ahrendt S."/>
            <person name="Riley R."/>
            <person name="Andreopoulos W."/>
            <person name="LaButti K."/>
            <person name="Pangilinan J."/>
            <person name="Ruiz-duenas F.J."/>
            <person name="Barrasa J.M."/>
            <person name="Sanchez-Garcia M."/>
            <person name="Camarero S."/>
            <person name="Miyauchi S."/>
            <person name="Serrano A."/>
            <person name="Linde D."/>
            <person name="Babiker R."/>
            <person name="Drula E."/>
            <person name="Ayuso-Fernandez I."/>
            <person name="Pacheco R."/>
            <person name="Padilla G."/>
            <person name="Ferreira P."/>
            <person name="Barriuso J."/>
            <person name="Kellner H."/>
            <person name="Castanera R."/>
            <person name="Alfaro M."/>
            <person name="Ramirez L."/>
            <person name="Pisabarro A.G."/>
            <person name="Kuo A."/>
            <person name="Tritt A."/>
            <person name="Lipzen A."/>
            <person name="He G."/>
            <person name="Yan M."/>
            <person name="Ng V."/>
            <person name="Cullen D."/>
            <person name="Martin F."/>
            <person name="Rosso M.-N."/>
            <person name="Henrissat B."/>
            <person name="Hibbett D."/>
            <person name="Martinez A.T."/>
            <person name="Grigoriev I.V."/>
        </authorList>
    </citation>
    <scope>NUCLEOTIDE SEQUENCE</scope>
    <source>
        <strain evidence="1">AH 44721</strain>
    </source>
</reference>
<name>A0A9P5NF01_GYMJU</name>
<accession>A0A9P5NF01</accession>
<organism evidence="1 2">
    <name type="scientific">Gymnopilus junonius</name>
    <name type="common">Spectacular rustgill mushroom</name>
    <name type="synonym">Gymnopilus spectabilis subsp. junonius</name>
    <dbReference type="NCBI Taxonomy" id="109634"/>
    <lineage>
        <taxon>Eukaryota</taxon>
        <taxon>Fungi</taxon>
        <taxon>Dikarya</taxon>
        <taxon>Basidiomycota</taxon>
        <taxon>Agaricomycotina</taxon>
        <taxon>Agaricomycetes</taxon>
        <taxon>Agaricomycetidae</taxon>
        <taxon>Agaricales</taxon>
        <taxon>Agaricineae</taxon>
        <taxon>Hymenogastraceae</taxon>
        <taxon>Gymnopilus</taxon>
    </lineage>
</organism>